<feature type="chain" id="PRO_5005568031" evidence="1">
    <location>
        <begin position="20"/>
        <end position="386"/>
    </location>
</feature>
<evidence type="ECO:0000313" key="2">
    <source>
        <dbReference type="EMBL" id="KNZ59382.1"/>
    </source>
</evidence>
<reference evidence="2 3" key="1">
    <citation type="submission" date="2015-08" db="EMBL/GenBank/DDBJ databases">
        <title>Next Generation Sequencing and Analysis of the Genome of Puccinia sorghi L Schw, the Causal Agent of Maize Common Rust.</title>
        <authorList>
            <person name="Rochi L."/>
            <person name="Burguener G."/>
            <person name="Darino M."/>
            <person name="Turjanski A."/>
            <person name="Kreff E."/>
            <person name="Dieguez M.J."/>
            <person name="Sacco F."/>
        </authorList>
    </citation>
    <scope>NUCLEOTIDE SEQUENCE [LARGE SCALE GENOMIC DNA]</scope>
    <source>
        <strain evidence="2 3">RO10H11247</strain>
    </source>
</reference>
<protein>
    <submittedName>
        <fullName evidence="2">Putative signal peptide protein</fullName>
    </submittedName>
</protein>
<dbReference type="EMBL" id="LAVV01006553">
    <property type="protein sequence ID" value="KNZ59382.1"/>
    <property type="molecule type" value="Genomic_DNA"/>
</dbReference>
<proteinExistence type="predicted"/>
<keyword evidence="3" id="KW-1185">Reference proteome</keyword>
<keyword evidence="1" id="KW-0732">Signal</keyword>
<sequence>MSCFFVICFHLSTTPLHLSTTPLAVALSLFRHIFNTFNSWLKHLLPYPFFTHLSQKKSSFLHFHILHHHSPLENPNLCSIPTLIINTRAVSVAISCKCYHFTLNNLQFELRMKLVVTCVDVKLNNQPDVLPKSSCYHPSNSKSDIHSICQKNLIQNLLIQFFLKLYLTSKRILGLGELVGGGSLKHPPTKTHTKANLISSGSQFSLFPLQKMRHSFSEDEPLWPQEQIPPQLWGLPPRDKRDSSGSQKLLLLIAWCTRKAEQAKVNKGKYLQGSWYAEQIILFLFSVEESSFCRQQREGRALSPGPINSHYMTAVITKTKHLKPLCRAAPLQSSSCAAALVRSARCCALCHEQTKQMCCAVRAQHLSHWQKRSWLRATRQVVLAPL</sequence>
<dbReference type="AlphaFoldDB" id="A0A0L6VFR4"/>
<feature type="signal peptide" evidence="1">
    <location>
        <begin position="1"/>
        <end position="19"/>
    </location>
</feature>
<organism evidence="2 3">
    <name type="scientific">Puccinia sorghi</name>
    <dbReference type="NCBI Taxonomy" id="27349"/>
    <lineage>
        <taxon>Eukaryota</taxon>
        <taxon>Fungi</taxon>
        <taxon>Dikarya</taxon>
        <taxon>Basidiomycota</taxon>
        <taxon>Pucciniomycotina</taxon>
        <taxon>Pucciniomycetes</taxon>
        <taxon>Pucciniales</taxon>
        <taxon>Pucciniaceae</taxon>
        <taxon>Puccinia</taxon>
    </lineage>
</organism>
<dbReference type="Proteomes" id="UP000037035">
    <property type="component" value="Unassembled WGS sequence"/>
</dbReference>
<gene>
    <name evidence="2" type="ORF">VP01_1744g2</name>
</gene>
<evidence type="ECO:0000313" key="3">
    <source>
        <dbReference type="Proteomes" id="UP000037035"/>
    </source>
</evidence>
<dbReference type="VEuPathDB" id="FungiDB:VP01_1744g2"/>
<comment type="caution">
    <text evidence="2">The sequence shown here is derived from an EMBL/GenBank/DDBJ whole genome shotgun (WGS) entry which is preliminary data.</text>
</comment>
<name>A0A0L6VFR4_9BASI</name>
<accession>A0A0L6VFR4</accession>
<evidence type="ECO:0000256" key="1">
    <source>
        <dbReference type="SAM" id="SignalP"/>
    </source>
</evidence>